<proteinExistence type="predicted"/>
<feature type="region of interest" description="Disordered" evidence="1">
    <location>
        <begin position="82"/>
        <end position="117"/>
    </location>
</feature>
<reference evidence="2" key="1">
    <citation type="submission" date="2021-01" db="EMBL/GenBank/DDBJ databases">
        <title>Phytophthora aleatoria, a newly-described species from Pinus radiata is distinct from Phytophthora cactorum isolates based on comparative genomics.</title>
        <authorList>
            <person name="Mcdougal R."/>
            <person name="Panda P."/>
            <person name="Williams N."/>
            <person name="Studholme D.J."/>
        </authorList>
    </citation>
    <scope>NUCLEOTIDE SEQUENCE</scope>
    <source>
        <strain evidence="2">NZFS 3830</strain>
    </source>
</reference>
<sequence length="117" mass="12544">MQRSGQRRKTIMSDKTRGCVFFFVGCTGSSTSNATTPCPITSLPAPNVPSSYPVTSLLNDHPMPMAAPCPITLLPNAEPTAPCPVTSLPDTEMAMPSRGSHTRKSSWSQQRKGTRHG</sequence>
<comment type="caution">
    <text evidence="2">The sequence shown here is derived from an EMBL/GenBank/DDBJ whole genome shotgun (WGS) entry which is preliminary data.</text>
</comment>
<organism evidence="2 3">
    <name type="scientific">Phytophthora cactorum</name>
    <dbReference type="NCBI Taxonomy" id="29920"/>
    <lineage>
        <taxon>Eukaryota</taxon>
        <taxon>Sar</taxon>
        <taxon>Stramenopiles</taxon>
        <taxon>Oomycota</taxon>
        <taxon>Peronosporomycetes</taxon>
        <taxon>Peronosporales</taxon>
        <taxon>Peronosporaceae</taxon>
        <taxon>Phytophthora</taxon>
    </lineage>
</organism>
<dbReference type="OrthoDB" id="10451988at2759"/>
<protein>
    <submittedName>
        <fullName evidence="2">Uncharacterized protein</fullName>
    </submittedName>
</protein>
<dbReference type="EMBL" id="JAENGZ010002512">
    <property type="protein sequence ID" value="KAG6943513.1"/>
    <property type="molecule type" value="Genomic_DNA"/>
</dbReference>
<name>A0A8T1TPX3_9STRA</name>
<gene>
    <name evidence="2" type="ORF">JG687_00018409</name>
</gene>
<evidence type="ECO:0000313" key="3">
    <source>
        <dbReference type="Proteomes" id="UP000688947"/>
    </source>
</evidence>
<evidence type="ECO:0000256" key="1">
    <source>
        <dbReference type="SAM" id="MobiDB-lite"/>
    </source>
</evidence>
<evidence type="ECO:0000313" key="2">
    <source>
        <dbReference type="EMBL" id="KAG6943513.1"/>
    </source>
</evidence>
<accession>A0A8T1TPX3</accession>
<dbReference type="Proteomes" id="UP000688947">
    <property type="component" value="Unassembled WGS sequence"/>
</dbReference>
<dbReference type="AlphaFoldDB" id="A0A8T1TPX3"/>